<dbReference type="EMBL" id="QWET01000006">
    <property type="protein sequence ID" value="RIH65337.1"/>
    <property type="molecule type" value="Genomic_DNA"/>
</dbReference>
<reference evidence="4 5" key="1">
    <citation type="journal article" date="2015" name="Int. J. Syst. Evol. Microbiol.">
        <title>Mariniphaga sediminis sp. nov., isolated from coastal sediment.</title>
        <authorList>
            <person name="Wang F.Q."/>
            <person name="Shen Q.Y."/>
            <person name="Chen G.J."/>
            <person name="Du Z.J."/>
        </authorList>
    </citation>
    <scope>NUCLEOTIDE SEQUENCE [LARGE SCALE GENOMIC DNA]</scope>
    <source>
        <strain evidence="4 5">SY21</strain>
    </source>
</reference>
<dbReference type="InterPro" id="IPR011990">
    <property type="entry name" value="TPR-like_helical_dom_sf"/>
</dbReference>
<dbReference type="AlphaFoldDB" id="A0A399D198"/>
<dbReference type="Gene3D" id="1.25.40.10">
    <property type="entry name" value="Tetratricopeptide repeat domain"/>
    <property type="match status" value="3"/>
</dbReference>
<accession>A0A399D198</accession>
<dbReference type="Proteomes" id="UP000266441">
    <property type="component" value="Unassembled WGS sequence"/>
</dbReference>
<keyword evidence="1" id="KW-0677">Repeat</keyword>
<dbReference type="OrthoDB" id="127293at2"/>
<keyword evidence="2 3" id="KW-0802">TPR repeat</keyword>
<feature type="repeat" description="TPR" evidence="3">
    <location>
        <begin position="76"/>
        <end position="109"/>
    </location>
</feature>
<dbReference type="SUPFAM" id="SSF48452">
    <property type="entry name" value="TPR-like"/>
    <property type="match status" value="2"/>
</dbReference>
<evidence type="ECO:0000256" key="1">
    <source>
        <dbReference type="ARBA" id="ARBA00022737"/>
    </source>
</evidence>
<dbReference type="InterPro" id="IPR051685">
    <property type="entry name" value="Ycf3/AcsC/BcsC/TPR_MFPF"/>
</dbReference>
<dbReference type="PANTHER" id="PTHR44943:SF8">
    <property type="entry name" value="TPR REPEAT-CONTAINING PROTEIN MJ0263"/>
    <property type="match status" value="1"/>
</dbReference>
<gene>
    <name evidence="4" type="ORF">D1164_09405</name>
</gene>
<feature type="repeat" description="TPR" evidence="3">
    <location>
        <begin position="9"/>
        <end position="42"/>
    </location>
</feature>
<evidence type="ECO:0000256" key="3">
    <source>
        <dbReference type="PROSITE-ProRule" id="PRU00339"/>
    </source>
</evidence>
<dbReference type="InterPro" id="IPR013105">
    <property type="entry name" value="TPR_2"/>
</dbReference>
<name>A0A399D198_9BACT</name>
<dbReference type="Pfam" id="PF13424">
    <property type="entry name" value="TPR_12"/>
    <property type="match status" value="1"/>
</dbReference>
<dbReference type="Pfam" id="PF07719">
    <property type="entry name" value="TPR_2"/>
    <property type="match status" value="1"/>
</dbReference>
<keyword evidence="5" id="KW-1185">Reference proteome</keyword>
<dbReference type="InterPro" id="IPR019734">
    <property type="entry name" value="TPR_rpt"/>
</dbReference>
<evidence type="ECO:0000313" key="5">
    <source>
        <dbReference type="Proteomes" id="UP000266441"/>
    </source>
</evidence>
<organism evidence="4 5">
    <name type="scientific">Mariniphaga sediminis</name>
    <dbReference type="NCBI Taxonomy" id="1628158"/>
    <lineage>
        <taxon>Bacteria</taxon>
        <taxon>Pseudomonadati</taxon>
        <taxon>Bacteroidota</taxon>
        <taxon>Bacteroidia</taxon>
        <taxon>Marinilabiliales</taxon>
        <taxon>Prolixibacteraceae</taxon>
        <taxon>Mariniphaga</taxon>
    </lineage>
</organism>
<comment type="caution">
    <text evidence="4">The sequence shown here is derived from an EMBL/GenBank/DDBJ whole genome shotgun (WGS) entry which is preliminary data.</text>
</comment>
<sequence length="327" mass="37512">MYATMEKQVEQLNNEGVKLFLNGNFSEAKNKYRQALEISPTYPTTLNNLGMVLLQEKKYREAEKCFKEALGVTENPTYFLNLGHVYANLNQPEKAEENYLKSVELNPDSLLAWKSLGGLYQFHKKYFKSVKIWQNIVENFSRESYYKIQLAKDLIALREFRQALAVLSEAAGHDEFQEMVWYYTALIHFTQNNFGLADSAVKKALAVKPEDESCRILAAAICLALSQLDKAVMHWDYLLKLNINNHKVRVDKAVALLANGYRSKALAELDYVISKEDENVKALFYKALTLMEMKENLPEAKKILNVLKTGNHPFRDKAAGLFEKMSE</sequence>
<dbReference type="Pfam" id="PF13432">
    <property type="entry name" value="TPR_16"/>
    <property type="match status" value="1"/>
</dbReference>
<dbReference type="PROSITE" id="PS50005">
    <property type="entry name" value="TPR"/>
    <property type="match status" value="2"/>
</dbReference>
<dbReference type="SMART" id="SM00028">
    <property type="entry name" value="TPR"/>
    <property type="match status" value="5"/>
</dbReference>
<protein>
    <submittedName>
        <fullName evidence="4">Tetratricopeptide repeat protein</fullName>
    </submittedName>
</protein>
<evidence type="ECO:0000313" key="4">
    <source>
        <dbReference type="EMBL" id="RIH65337.1"/>
    </source>
</evidence>
<proteinExistence type="predicted"/>
<evidence type="ECO:0000256" key="2">
    <source>
        <dbReference type="ARBA" id="ARBA00022803"/>
    </source>
</evidence>
<dbReference type="PANTHER" id="PTHR44943">
    <property type="entry name" value="CELLULOSE SYNTHASE OPERON PROTEIN C"/>
    <property type="match status" value="1"/>
</dbReference>